<evidence type="ECO:0000313" key="2">
    <source>
        <dbReference type="EMBL" id="QNV37517.1"/>
    </source>
</evidence>
<dbReference type="Gene3D" id="3.40.109.10">
    <property type="entry name" value="NADH Oxidase"/>
    <property type="match status" value="1"/>
</dbReference>
<gene>
    <name evidence="2" type="ORF">IDM49_09920</name>
</gene>
<keyword evidence="3" id="KW-1185">Reference proteome</keyword>
<dbReference type="NCBIfam" id="NF003768">
    <property type="entry name" value="PRK05365.1"/>
    <property type="match status" value="1"/>
</dbReference>
<dbReference type="EC" id="1.1.1.298" evidence="2"/>
<dbReference type="PANTHER" id="PTHR43543">
    <property type="entry name" value="MALONIC SEMIALDEHYDE REDUCTASE RUTE-RELATED"/>
    <property type="match status" value="1"/>
</dbReference>
<protein>
    <submittedName>
        <fullName evidence="2">Malonic semialdehyde reductase</fullName>
        <ecNumber evidence="2">1.1.1.298</ecNumber>
    </submittedName>
</protein>
<dbReference type="InterPro" id="IPR029479">
    <property type="entry name" value="Nitroreductase"/>
</dbReference>
<dbReference type="InterPro" id="IPR050461">
    <property type="entry name" value="Nitroreductase_HadB/RutE"/>
</dbReference>
<reference evidence="2 3" key="1">
    <citation type="submission" date="2020-09" db="EMBL/GenBank/DDBJ databases">
        <title>Investigation of environmental microbes.</title>
        <authorList>
            <person name="Ou Y."/>
            <person name="Kang Q."/>
        </authorList>
    </citation>
    <scope>NUCLEOTIDE SEQUENCE [LARGE SCALE GENOMIC DNA]</scope>
    <source>
        <strain evidence="2 3">KJZ-14</strain>
    </source>
</reference>
<evidence type="ECO:0000313" key="3">
    <source>
        <dbReference type="Proteomes" id="UP000516404"/>
    </source>
</evidence>
<dbReference type="GeneID" id="96624554"/>
<sequence length="195" mass="21638">MARINEESIQALFHEPRTVQSFSDQEVTDQELRDIYEITRMGATAFNSQPLRITWVRSAEARERLVPFMSEGNQARVSSAPVTAILSVDKKWHKRFAEFAPQAAALESMFDSQPELSASMGMNNANMQAGYFLTAVRALGLDSGPMSGADFAAIEKEFFADKDQTPFLVVNIGHGGETSYPRGVRFDFEDATSTL</sequence>
<dbReference type="GO" id="GO:0035527">
    <property type="term" value="F:3-hydroxypropionate dehydrogenase (NADP+) activity"/>
    <property type="evidence" value="ECO:0007669"/>
    <property type="project" value="UniProtKB-EC"/>
</dbReference>
<organism evidence="2 3">
    <name type="scientific">Rothia terrae</name>
    <dbReference type="NCBI Taxonomy" id="396015"/>
    <lineage>
        <taxon>Bacteria</taxon>
        <taxon>Bacillati</taxon>
        <taxon>Actinomycetota</taxon>
        <taxon>Actinomycetes</taxon>
        <taxon>Micrococcales</taxon>
        <taxon>Micrococcaceae</taxon>
        <taxon>Rothia</taxon>
    </lineage>
</organism>
<feature type="domain" description="Nitroreductase" evidence="1">
    <location>
        <begin position="17"/>
        <end position="174"/>
    </location>
</feature>
<dbReference type="KEGG" id="rter:IDM49_09920"/>
<keyword evidence="2" id="KW-0560">Oxidoreductase</keyword>
<dbReference type="SUPFAM" id="SSF55469">
    <property type="entry name" value="FMN-dependent nitroreductase-like"/>
    <property type="match status" value="1"/>
</dbReference>
<dbReference type="Pfam" id="PF00881">
    <property type="entry name" value="Nitroreductase"/>
    <property type="match status" value="1"/>
</dbReference>
<dbReference type="EMBL" id="CP061539">
    <property type="protein sequence ID" value="QNV37517.1"/>
    <property type="molecule type" value="Genomic_DNA"/>
</dbReference>
<dbReference type="Proteomes" id="UP000516404">
    <property type="component" value="Chromosome"/>
</dbReference>
<proteinExistence type="predicted"/>
<evidence type="ECO:0000259" key="1">
    <source>
        <dbReference type="Pfam" id="PF00881"/>
    </source>
</evidence>
<dbReference type="AlphaFoldDB" id="A0A7H2BCX1"/>
<dbReference type="InterPro" id="IPR000415">
    <property type="entry name" value="Nitroreductase-like"/>
</dbReference>
<dbReference type="PANTHER" id="PTHR43543:SF1">
    <property type="entry name" value="MALONIC SEMIALDEHYDE REDUCTASE RUTE-RELATED"/>
    <property type="match status" value="1"/>
</dbReference>
<dbReference type="RefSeq" id="WP_190724383.1">
    <property type="nucleotide sequence ID" value="NZ_CP061539.1"/>
</dbReference>
<name>A0A7H2BCX1_9MICC</name>
<accession>A0A7H2BCX1</accession>